<protein>
    <submittedName>
        <fullName evidence="2">Uncharacterized protein</fullName>
    </submittedName>
</protein>
<sequence>MSELLGGGRTHEQTSLSQSAIGSNITVDAGSVSGSYSRDPGSANGHLANAFDPTALSNALQAQQLGGQLVGEVGGQVSDVLKSSNPAFAEGGAGRVGLETAGNAIVAAVTGGNVGAVALGTAAGGLASAATRDWAQSVASGLTTDPATRAAVANVLSNGVASVAGAAGGLLGGAGKGNASVNALNGAAAASAVQQFNQAEDNAKTGKSDLPEGYEGYGVPDDRGGPVHSDSFVGLISYTRLSLCRHSDGAAVGHLVRG</sequence>
<evidence type="ECO:0000313" key="2">
    <source>
        <dbReference type="EMBL" id="MBB2173832.1"/>
    </source>
</evidence>
<feature type="region of interest" description="Disordered" evidence="1">
    <location>
        <begin position="1"/>
        <end position="20"/>
    </location>
</feature>
<accession>A0A7W4P1D0</accession>
<feature type="compositionally biased region" description="Basic and acidic residues" evidence="1">
    <location>
        <begin position="201"/>
        <end position="210"/>
    </location>
</feature>
<evidence type="ECO:0000256" key="1">
    <source>
        <dbReference type="SAM" id="MobiDB-lite"/>
    </source>
</evidence>
<dbReference type="RefSeq" id="WP_182980315.1">
    <property type="nucleotide sequence ID" value="NZ_BAABGB010000020.1"/>
</dbReference>
<reference evidence="2 3" key="1">
    <citation type="submission" date="2020-04" db="EMBL/GenBank/DDBJ databases">
        <title>Description of novel Gluconacetobacter.</title>
        <authorList>
            <person name="Sombolestani A."/>
        </authorList>
    </citation>
    <scope>NUCLEOTIDE SEQUENCE [LARGE SCALE GENOMIC DNA]</scope>
    <source>
        <strain evidence="2 3">LMG 27724</strain>
    </source>
</reference>
<dbReference type="EMBL" id="JABEQE010000020">
    <property type="protein sequence ID" value="MBB2173832.1"/>
    <property type="molecule type" value="Genomic_DNA"/>
</dbReference>
<proteinExistence type="predicted"/>
<evidence type="ECO:0000313" key="3">
    <source>
        <dbReference type="Proteomes" id="UP000577891"/>
    </source>
</evidence>
<organism evidence="2 3">
    <name type="scientific">Gluconacetobacter asukensis</name>
    <dbReference type="NCBI Taxonomy" id="1017181"/>
    <lineage>
        <taxon>Bacteria</taxon>
        <taxon>Pseudomonadati</taxon>
        <taxon>Pseudomonadota</taxon>
        <taxon>Alphaproteobacteria</taxon>
        <taxon>Acetobacterales</taxon>
        <taxon>Acetobacteraceae</taxon>
        <taxon>Gluconacetobacter</taxon>
    </lineage>
</organism>
<dbReference type="Proteomes" id="UP000577891">
    <property type="component" value="Unassembled WGS sequence"/>
</dbReference>
<gene>
    <name evidence="2" type="ORF">HLH35_17200</name>
</gene>
<dbReference type="AlphaFoldDB" id="A0A7W4P1D0"/>
<name>A0A7W4P1D0_9PROT</name>
<feature type="region of interest" description="Disordered" evidence="1">
    <location>
        <begin position="199"/>
        <end position="225"/>
    </location>
</feature>
<keyword evidence="3" id="KW-1185">Reference proteome</keyword>
<comment type="caution">
    <text evidence="2">The sequence shown here is derived from an EMBL/GenBank/DDBJ whole genome shotgun (WGS) entry which is preliminary data.</text>
</comment>